<dbReference type="EMBL" id="MAVT02000511">
    <property type="protein sequence ID" value="POS75252.1"/>
    <property type="molecule type" value="Genomic_DNA"/>
</dbReference>
<evidence type="ECO:0000256" key="2">
    <source>
        <dbReference type="ARBA" id="ARBA00022491"/>
    </source>
</evidence>
<feature type="region of interest" description="Disordered" evidence="6">
    <location>
        <begin position="483"/>
        <end position="527"/>
    </location>
</feature>
<gene>
    <name evidence="7" type="ORF">DHEL01_v206359</name>
</gene>
<evidence type="ECO:0000313" key="7">
    <source>
        <dbReference type="EMBL" id="POS75252.1"/>
    </source>
</evidence>
<dbReference type="OrthoDB" id="70376at2759"/>
<organism evidence="7 8">
    <name type="scientific">Diaporthe helianthi</name>
    <dbReference type="NCBI Taxonomy" id="158607"/>
    <lineage>
        <taxon>Eukaryota</taxon>
        <taxon>Fungi</taxon>
        <taxon>Dikarya</taxon>
        <taxon>Ascomycota</taxon>
        <taxon>Pezizomycotina</taxon>
        <taxon>Sordariomycetes</taxon>
        <taxon>Sordariomycetidae</taxon>
        <taxon>Diaporthales</taxon>
        <taxon>Diaporthaceae</taxon>
        <taxon>Diaporthe</taxon>
    </lineage>
</organism>
<proteinExistence type="predicted"/>
<feature type="region of interest" description="Disordered" evidence="6">
    <location>
        <begin position="1"/>
        <end position="26"/>
    </location>
</feature>
<dbReference type="STRING" id="158607.A0A2P5HYC5"/>
<dbReference type="AlphaFoldDB" id="A0A2P5HYC5"/>
<evidence type="ECO:0000256" key="4">
    <source>
        <dbReference type="ARBA" id="ARBA00023163"/>
    </source>
</evidence>
<sequence>MATNSAVSAPHEAAPPARNESKRERKRQLLQDRLQQMNESFSRGRDSAYREQLQKIQLDTNLIMRVDPYCERPLEALDLEQSDPALLGNTDPATARTLLEMAGPRFRDFVHDIEDLVEERDYEITKQKAEYDRKCQEHRNVYNYKVLQARREHTSLASTVRDRLINTIASKKYRLSKEKEALEISDASALLLHPNQFSMTNPASPGGTHGKRATRLRREMEEMPGFSENKKRKRNANDDDGSPVPQRRTLDTNNITPVWQSDRLRFGKSTGPIYSIDKLFTDKELSMTYNSAALAAHKYMLRHKSKDGMVSSPSDSGPEEHEEGEDGTDSVPSAPVMERQVSHATRSTRGGTHNPNFYDNKLVGIEALANFELPGNLERLDAQEPRLPPIVPAPYNKAKPMTEASGPAPLAQDDALADLQAISVLRQYEQLHGVGANFDVPNGGRKVLEAVAAGPRDDKFVAYVQGDRPSTDDLRAELKVEISNVRGEPGPSSLQAPAMAGVPMSRQNSGGVAMSRQGSSTRRGRRG</sequence>
<protein>
    <recommendedName>
        <fullName evidence="9">Deacetylase complex subunit Sds3</fullName>
    </recommendedName>
</protein>
<reference evidence="7" key="1">
    <citation type="submission" date="2017-09" db="EMBL/GenBank/DDBJ databases">
        <title>Polyketide synthases of a Diaporthe helianthi virulent isolate.</title>
        <authorList>
            <person name="Baroncelli R."/>
        </authorList>
    </citation>
    <scope>NUCLEOTIDE SEQUENCE [LARGE SCALE GENOMIC DNA]</scope>
    <source>
        <strain evidence="7">7/96</strain>
    </source>
</reference>
<evidence type="ECO:0000256" key="3">
    <source>
        <dbReference type="ARBA" id="ARBA00023015"/>
    </source>
</evidence>
<keyword evidence="4" id="KW-0804">Transcription</keyword>
<feature type="region of interest" description="Disordered" evidence="6">
    <location>
        <begin position="306"/>
        <end position="355"/>
    </location>
</feature>
<keyword evidence="3" id="KW-0805">Transcription regulation</keyword>
<dbReference type="Pfam" id="PF08598">
    <property type="entry name" value="Sds3"/>
    <property type="match status" value="1"/>
</dbReference>
<dbReference type="InParanoid" id="A0A2P5HYC5"/>
<comment type="subcellular location">
    <subcellularLocation>
        <location evidence="1">Nucleus</location>
    </subcellularLocation>
</comment>
<dbReference type="InterPro" id="IPR013907">
    <property type="entry name" value="Sds3"/>
</dbReference>
<dbReference type="PANTHER" id="PTHR21964">
    <property type="entry name" value="BREAST CANCER METASTASIS-SUPPRESSOR 1"/>
    <property type="match status" value="1"/>
</dbReference>
<evidence type="ECO:0000256" key="5">
    <source>
        <dbReference type="ARBA" id="ARBA00023242"/>
    </source>
</evidence>
<evidence type="ECO:0000256" key="1">
    <source>
        <dbReference type="ARBA" id="ARBA00004123"/>
    </source>
</evidence>
<keyword evidence="8" id="KW-1185">Reference proteome</keyword>
<accession>A0A2P5HYC5</accession>
<feature type="compositionally biased region" description="Polar residues" evidence="6">
    <location>
        <begin position="342"/>
        <end position="355"/>
    </location>
</feature>
<evidence type="ECO:0008006" key="9">
    <source>
        <dbReference type="Google" id="ProtNLM"/>
    </source>
</evidence>
<evidence type="ECO:0000256" key="6">
    <source>
        <dbReference type="SAM" id="MobiDB-lite"/>
    </source>
</evidence>
<comment type="caution">
    <text evidence="7">The sequence shown here is derived from an EMBL/GenBank/DDBJ whole genome shotgun (WGS) entry which is preliminary data.</text>
</comment>
<dbReference type="SMART" id="SM01401">
    <property type="entry name" value="Sds3"/>
    <property type="match status" value="1"/>
</dbReference>
<evidence type="ECO:0000313" key="8">
    <source>
        <dbReference type="Proteomes" id="UP000094444"/>
    </source>
</evidence>
<keyword evidence="2" id="KW-0678">Repressor</keyword>
<name>A0A2P5HYC5_DIAHE</name>
<dbReference type="GO" id="GO:0010468">
    <property type="term" value="P:regulation of gene expression"/>
    <property type="evidence" value="ECO:0007669"/>
    <property type="project" value="UniProtKB-ARBA"/>
</dbReference>
<keyword evidence="5" id="KW-0539">Nucleus</keyword>
<dbReference type="GO" id="GO:0005654">
    <property type="term" value="C:nucleoplasm"/>
    <property type="evidence" value="ECO:0007669"/>
    <property type="project" value="UniProtKB-ARBA"/>
</dbReference>
<feature type="region of interest" description="Disordered" evidence="6">
    <location>
        <begin position="221"/>
        <end position="256"/>
    </location>
</feature>
<dbReference type="Proteomes" id="UP000094444">
    <property type="component" value="Unassembled WGS sequence"/>
</dbReference>